<dbReference type="GO" id="GO:0004497">
    <property type="term" value="F:monooxygenase activity"/>
    <property type="evidence" value="ECO:0007669"/>
    <property type="project" value="UniProtKB-KW"/>
</dbReference>
<dbReference type="PANTHER" id="PTHR37811">
    <property type="entry name" value="BLL5343 PROTEIN"/>
    <property type="match status" value="1"/>
</dbReference>
<dbReference type="EMBL" id="VIVN01000001">
    <property type="protein sequence ID" value="TWE08226.1"/>
    <property type="molecule type" value="Genomic_DNA"/>
</dbReference>
<dbReference type="InterPro" id="IPR011008">
    <property type="entry name" value="Dimeric_a/b-barrel"/>
</dbReference>
<sequence>MSETLQPPYYAVIFTSQRTEGDKGYGKMAETMEELASAQPGFLGIESARDTQLGITVSYWNSLEVIEKWKNHAAHIIAQQKGKEEWYKNYIVRVCKVERAYSFER</sequence>
<dbReference type="PANTHER" id="PTHR37811:SF2">
    <property type="entry name" value="ABM DOMAIN-CONTAINING PROTEIN"/>
    <property type="match status" value="1"/>
</dbReference>
<dbReference type="Gene3D" id="3.30.70.100">
    <property type="match status" value="1"/>
</dbReference>
<evidence type="ECO:0000259" key="1">
    <source>
        <dbReference type="Pfam" id="PF03992"/>
    </source>
</evidence>
<feature type="domain" description="ABM" evidence="1">
    <location>
        <begin position="23"/>
        <end position="76"/>
    </location>
</feature>
<accession>A0A561DY10</accession>
<keyword evidence="3" id="KW-1185">Reference proteome</keyword>
<evidence type="ECO:0000313" key="3">
    <source>
        <dbReference type="Proteomes" id="UP000319671"/>
    </source>
</evidence>
<keyword evidence="2" id="KW-0503">Monooxygenase</keyword>
<gene>
    <name evidence="2" type="ORF">FB550_101242</name>
</gene>
<protein>
    <submittedName>
        <fullName evidence="2">Heme-degrading monooxygenase HmoA</fullName>
    </submittedName>
</protein>
<organism evidence="2 3">
    <name type="scientific">Neobacillus bataviensis</name>
    <dbReference type="NCBI Taxonomy" id="220685"/>
    <lineage>
        <taxon>Bacteria</taxon>
        <taxon>Bacillati</taxon>
        <taxon>Bacillota</taxon>
        <taxon>Bacilli</taxon>
        <taxon>Bacillales</taxon>
        <taxon>Bacillaceae</taxon>
        <taxon>Neobacillus</taxon>
    </lineage>
</organism>
<keyword evidence="2" id="KW-0560">Oxidoreductase</keyword>
<dbReference type="RefSeq" id="WP_144561950.1">
    <property type="nucleotide sequence ID" value="NZ_VIVN01000001.1"/>
</dbReference>
<dbReference type="SUPFAM" id="SSF54909">
    <property type="entry name" value="Dimeric alpha+beta barrel"/>
    <property type="match status" value="1"/>
</dbReference>
<dbReference type="Pfam" id="PF03992">
    <property type="entry name" value="ABM"/>
    <property type="match status" value="1"/>
</dbReference>
<proteinExistence type="predicted"/>
<name>A0A561DY10_9BACI</name>
<reference evidence="2 3" key="1">
    <citation type="submission" date="2019-06" db="EMBL/GenBank/DDBJ databases">
        <title>Sorghum-associated microbial communities from plants grown in Nebraska, USA.</title>
        <authorList>
            <person name="Schachtman D."/>
        </authorList>
    </citation>
    <scope>NUCLEOTIDE SEQUENCE [LARGE SCALE GENOMIC DNA]</scope>
    <source>
        <strain evidence="2 3">2482</strain>
    </source>
</reference>
<comment type="caution">
    <text evidence="2">The sequence shown here is derived from an EMBL/GenBank/DDBJ whole genome shotgun (WGS) entry which is preliminary data.</text>
</comment>
<dbReference type="Proteomes" id="UP000319671">
    <property type="component" value="Unassembled WGS sequence"/>
</dbReference>
<evidence type="ECO:0000313" key="2">
    <source>
        <dbReference type="EMBL" id="TWE08226.1"/>
    </source>
</evidence>
<dbReference type="InterPro" id="IPR052936">
    <property type="entry name" value="Jasmonate_Hydroxylase-like"/>
</dbReference>
<dbReference type="AlphaFoldDB" id="A0A561DY10"/>
<dbReference type="InterPro" id="IPR007138">
    <property type="entry name" value="ABM_dom"/>
</dbReference>